<dbReference type="AlphaFoldDB" id="A0A7J8VLH7"/>
<dbReference type="Proteomes" id="UP000593573">
    <property type="component" value="Unassembled WGS sequence"/>
</dbReference>
<evidence type="ECO:0000313" key="2">
    <source>
        <dbReference type="EMBL" id="MBA0663463.1"/>
    </source>
</evidence>
<accession>A0A7J8VLH7</accession>
<dbReference type="EMBL" id="JABFAB010000011">
    <property type="protein sequence ID" value="MBA0663463.1"/>
    <property type="molecule type" value="Genomic_DNA"/>
</dbReference>
<gene>
    <name evidence="2" type="ORF">Goklo_003579</name>
</gene>
<keyword evidence="1" id="KW-0732">Signal</keyword>
<keyword evidence="3" id="KW-1185">Reference proteome</keyword>
<reference evidence="2 3" key="1">
    <citation type="journal article" date="2019" name="Genome Biol. Evol.">
        <title>Insights into the evolution of the New World diploid cottons (Gossypium, subgenus Houzingenia) based on genome sequencing.</title>
        <authorList>
            <person name="Grover C.E."/>
            <person name="Arick M.A. 2nd"/>
            <person name="Thrash A."/>
            <person name="Conover J.L."/>
            <person name="Sanders W.S."/>
            <person name="Peterson D.G."/>
            <person name="Frelichowski J.E."/>
            <person name="Scheffler J.A."/>
            <person name="Scheffler B.E."/>
            <person name="Wendel J.F."/>
        </authorList>
    </citation>
    <scope>NUCLEOTIDE SEQUENCE [LARGE SCALE GENOMIC DNA]</scope>
    <source>
        <strain evidence="2">57</strain>
        <tissue evidence="2">Leaf</tissue>
    </source>
</reference>
<name>A0A7J8VLH7_9ROSI</name>
<evidence type="ECO:0000256" key="1">
    <source>
        <dbReference type="SAM" id="SignalP"/>
    </source>
</evidence>
<feature type="signal peptide" evidence="1">
    <location>
        <begin position="1"/>
        <end position="21"/>
    </location>
</feature>
<dbReference type="OrthoDB" id="5984008at2759"/>
<sequence>MQRPCRITFVFISLFLVSSYGEETGNKVTNIGAIIDVHSRIGKEEKTGL</sequence>
<comment type="caution">
    <text evidence="2">The sequence shown here is derived from an EMBL/GenBank/DDBJ whole genome shotgun (WGS) entry which is preliminary data.</text>
</comment>
<evidence type="ECO:0000313" key="3">
    <source>
        <dbReference type="Proteomes" id="UP000593573"/>
    </source>
</evidence>
<protein>
    <submittedName>
        <fullName evidence="2">Uncharacterized protein</fullName>
    </submittedName>
</protein>
<feature type="chain" id="PRO_5029774851" evidence="1">
    <location>
        <begin position="22"/>
        <end position="49"/>
    </location>
</feature>
<organism evidence="2 3">
    <name type="scientific">Gossypium klotzschianum</name>
    <dbReference type="NCBI Taxonomy" id="34286"/>
    <lineage>
        <taxon>Eukaryota</taxon>
        <taxon>Viridiplantae</taxon>
        <taxon>Streptophyta</taxon>
        <taxon>Embryophyta</taxon>
        <taxon>Tracheophyta</taxon>
        <taxon>Spermatophyta</taxon>
        <taxon>Magnoliopsida</taxon>
        <taxon>eudicotyledons</taxon>
        <taxon>Gunneridae</taxon>
        <taxon>Pentapetalae</taxon>
        <taxon>rosids</taxon>
        <taxon>malvids</taxon>
        <taxon>Malvales</taxon>
        <taxon>Malvaceae</taxon>
        <taxon>Malvoideae</taxon>
        <taxon>Gossypium</taxon>
    </lineage>
</organism>
<proteinExistence type="predicted"/>